<protein>
    <submittedName>
        <fullName evidence="1">Uncharacterized protein</fullName>
    </submittedName>
</protein>
<gene>
    <name evidence="1" type="ORF">HPB50_012113</name>
</gene>
<reference evidence="1" key="1">
    <citation type="submission" date="2020-05" db="EMBL/GenBank/DDBJ databases">
        <title>Large-scale comparative analyses of tick genomes elucidate their genetic diversity and vector capacities.</title>
        <authorList>
            <person name="Jia N."/>
            <person name="Wang J."/>
            <person name="Shi W."/>
            <person name="Du L."/>
            <person name="Sun Y."/>
            <person name="Zhan W."/>
            <person name="Jiang J."/>
            <person name="Wang Q."/>
            <person name="Zhang B."/>
            <person name="Ji P."/>
            <person name="Sakyi L.B."/>
            <person name="Cui X."/>
            <person name="Yuan T."/>
            <person name="Jiang B."/>
            <person name="Yang W."/>
            <person name="Lam T.T.-Y."/>
            <person name="Chang Q."/>
            <person name="Ding S."/>
            <person name="Wang X."/>
            <person name="Zhu J."/>
            <person name="Ruan X."/>
            <person name="Zhao L."/>
            <person name="Wei J."/>
            <person name="Que T."/>
            <person name="Du C."/>
            <person name="Cheng J."/>
            <person name="Dai P."/>
            <person name="Han X."/>
            <person name="Huang E."/>
            <person name="Gao Y."/>
            <person name="Liu J."/>
            <person name="Shao H."/>
            <person name="Ye R."/>
            <person name="Li L."/>
            <person name="Wei W."/>
            <person name="Wang X."/>
            <person name="Wang C."/>
            <person name="Yang T."/>
            <person name="Huo Q."/>
            <person name="Li W."/>
            <person name="Guo W."/>
            <person name="Chen H."/>
            <person name="Zhou L."/>
            <person name="Ni X."/>
            <person name="Tian J."/>
            <person name="Zhou Y."/>
            <person name="Sheng Y."/>
            <person name="Liu T."/>
            <person name="Pan Y."/>
            <person name="Xia L."/>
            <person name="Li J."/>
            <person name="Zhao F."/>
            <person name="Cao W."/>
        </authorList>
    </citation>
    <scope>NUCLEOTIDE SEQUENCE</scope>
    <source>
        <strain evidence="1">Hyas-2018</strain>
    </source>
</reference>
<name>A0ACB7TIY9_HYAAI</name>
<organism evidence="1 2">
    <name type="scientific">Hyalomma asiaticum</name>
    <name type="common">Tick</name>
    <dbReference type="NCBI Taxonomy" id="266040"/>
    <lineage>
        <taxon>Eukaryota</taxon>
        <taxon>Metazoa</taxon>
        <taxon>Ecdysozoa</taxon>
        <taxon>Arthropoda</taxon>
        <taxon>Chelicerata</taxon>
        <taxon>Arachnida</taxon>
        <taxon>Acari</taxon>
        <taxon>Parasitiformes</taxon>
        <taxon>Ixodida</taxon>
        <taxon>Ixodoidea</taxon>
        <taxon>Ixodidae</taxon>
        <taxon>Hyalomminae</taxon>
        <taxon>Hyalomma</taxon>
    </lineage>
</organism>
<sequence>MKNGSVSTDAVLTKMRICSRFFMYQVLLGFFDVVVNTAGAAEQGIIEPWTEVATADLQSSARVLHGLQDDLMYVVPDLRPTEVEIAHRGTFPVPLRAGHIRDQQGVKRLGHDTLFGPCSRFFKYQVSSLIL</sequence>
<evidence type="ECO:0000313" key="1">
    <source>
        <dbReference type="EMBL" id="KAH6946196.1"/>
    </source>
</evidence>
<accession>A0ACB7TIY9</accession>
<comment type="caution">
    <text evidence="1">The sequence shown here is derived from an EMBL/GenBank/DDBJ whole genome shotgun (WGS) entry which is preliminary data.</text>
</comment>
<dbReference type="Proteomes" id="UP000821845">
    <property type="component" value="Chromosome 1"/>
</dbReference>
<evidence type="ECO:0000313" key="2">
    <source>
        <dbReference type="Proteomes" id="UP000821845"/>
    </source>
</evidence>
<proteinExistence type="predicted"/>
<keyword evidence="2" id="KW-1185">Reference proteome</keyword>
<dbReference type="EMBL" id="CM023481">
    <property type="protein sequence ID" value="KAH6946196.1"/>
    <property type="molecule type" value="Genomic_DNA"/>
</dbReference>